<dbReference type="Pfam" id="PF00082">
    <property type="entry name" value="Peptidase_S8"/>
    <property type="match status" value="1"/>
</dbReference>
<dbReference type="InterPro" id="IPR013783">
    <property type="entry name" value="Ig-like_fold"/>
</dbReference>
<feature type="active site" description="Charge relay system" evidence="5">
    <location>
        <position position="466"/>
    </location>
</feature>
<dbReference type="OrthoDB" id="9798386at2"/>
<dbReference type="RefSeq" id="WP_017743186.1">
    <property type="nucleotide sequence ID" value="NZ_KQ976354.1"/>
</dbReference>
<dbReference type="InterPro" id="IPR036852">
    <property type="entry name" value="Peptidase_S8/S53_dom_sf"/>
</dbReference>
<feature type="domain" description="CARDB" evidence="9">
    <location>
        <begin position="813"/>
        <end position="928"/>
    </location>
</feature>
<evidence type="ECO:0000256" key="2">
    <source>
        <dbReference type="ARBA" id="ARBA00022670"/>
    </source>
</evidence>
<proteinExistence type="inferred from homology"/>
<dbReference type="Pfam" id="PF13448">
    <property type="entry name" value="DUF4114"/>
    <property type="match status" value="1"/>
</dbReference>
<dbReference type="Gene3D" id="2.60.120.380">
    <property type="match status" value="1"/>
</dbReference>
<evidence type="ECO:0000256" key="5">
    <source>
        <dbReference type="PROSITE-ProRule" id="PRU01240"/>
    </source>
</evidence>
<evidence type="ECO:0000256" key="3">
    <source>
        <dbReference type="ARBA" id="ARBA00022801"/>
    </source>
</evidence>
<feature type="active site" description="Charge relay system" evidence="5">
    <location>
        <position position="721"/>
    </location>
</feature>
<evidence type="ECO:0000313" key="11">
    <source>
        <dbReference type="EMBL" id="KYC37832.1"/>
    </source>
</evidence>
<keyword evidence="3 5" id="KW-0378">Hydrolase</keyword>
<dbReference type="InterPro" id="IPR023828">
    <property type="entry name" value="Peptidase_S8_Ser-AS"/>
</dbReference>
<protein>
    <recommendedName>
        <fullName evidence="13">Peptidase S8/S53 domain-containing protein</fullName>
    </recommendedName>
</protein>
<evidence type="ECO:0000256" key="6">
    <source>
        <dbReference type="SAM" id="MobiDB-lite"/>
    </source>
</evidence>
<feature type="domain" description="Peptidase S8/S53" evidence="7">
    <location>
        <begin position="464"/>
        <end position="765"/>
    </location>
</feature>
<feature type="active site" description="Charge relay system" evidence="5">
    <location>
        <position position="502"/>
    </location>
</feature>
<evidence type="ECO:0000259" key="10">
    <source>
        <dbReference type="Pfam" id="PF13448"/>
    </source>
</evidence>
<dbReference type="Pfam" id="PF07705">
    <property type="entry name" value="CARDB"/>
    <property type="match status" value="1"/>
</dbReference>
<feature type="domain" description="DUF4114" evidence="10">
    <location>
        <begin position="159"/>
        <end position="241"/>
    </location>
</feature>
<keyword evidence="12" id="KW-1185">Reference proteome</keyword>
<evidence type="ECO:0000259" key="8">
    <source>
        <dbReference type="Pfam" id="PF04151"/>
    </source>
</evidence>
<name>A0A139WZN6_9CYAN</name>
<dbReference type="InterPro" id="IPR022398">
    <property type="entry name" value="Peptidase_S8_His-AS"/>
</dbReference>
<comment type="similarity">
    <text evidence="1 5">Belongs to the peptidase S8 family.</text>
</comment>
<dbReference type="STRING" id="128403.WA1_04805"/>
<feature type="region of interest" description="Disordered" evidence="6">
    <location>
        <begin position="487"/>
        <end position="506"/>
    </location>
</feature>
<evidence type="ECO:0000313" key="12">
    <source>
        <dbReference type="Proteomes" id="UP000076925"/>
    </source>
</evidence>
<comment type="caution">
    <text evidence="11">The sequence shown here is derived from an EMBL/GenBank/DDBJ whole genome shotgun (WGS) entry which is preliminary data.</text>
</comment>
<dbReference type="InterPro" id="IPR011635">
    <property type="entry name" value="CARDB"/>
</dbReference>
<dbReference type="SUPFAM" id="SSF89260">
    <property type="entry name" value="Collagen-binding domain"/>
    <property type="match status" value="1"/>
</dbReference>
<dbReference type="InterPro" id="IPR007280">
    <property type="entry name" value="Peptidase_C_arc/bac"/>
</dbReference>
<evidence type="ECO:0000259" key="7">
    <source>
        <dbReference type="Pfam" id="PF00082"/>
    </source>
</evidence>
<dbReference type="PANTHER" id="PTHR43806">
    <property type="entry name" value="PEPTIDASE S8"/>
    <property type="match status" value="1"/>
</dbReference>
<dbReference type="GO" id="GO:0005615">
    <property type="term" value="C:extracellular space"/>
    <property type="evidence" value="ECO:0007669"/>
    <property type="project" value="TreeGrafter"/>
</dbReference>
<evidence type="ECO:0000256" key="1">
    <source>
        <dbReference type="ARBA" id="ARBA00011073"/>
    </source>
</evidence>
<gene>
    <name evidence="11" type="ORF">WA1_04805</name>
</gene>
<dbReference type="EMBL" id="ANNX02000045">
    <property type="protein sequence ID" value="KYC37832.1"/>
    <property type="molecule type" value="Genomic_DNA"/>
</dbReference>
<evidence type="ECO:0008006" key="13">
    <source>
        <dbReference type="Google" id="ProtNLM"/>
    </source>
</evidence>
<reference evidence="11 12" key="1">
    <citation type="journal article" date="2013" name="Genome Biol. Evol.">
        <title>Genomes of Stigonematalean cyanobacteria (subsection V) and the evolution of oxygenic photosynthesis from prokaryotes to plastids.</title>
        <authorList>
            <person name="Dagan T."/>
            <person name="Roettger M."/>
            <person name="Stucken K."/>
            <person name="Landan G."/>
            <person name="Koch R."/>
            <person name="Major P."/>
            <person name="Gould S.B."/>
            <person name="Goremykin V.V."/>
            <person name="Rippka R."/>
            <person name="Tandeau de Marsac N."/>
            <person name="Gugger M."/>
            <person name="Lockhart P.J."/>
            <person name="Allen J.F."/>
            <person name="Brune I."/>
            <person name="Maus I."/>
            <person name="Puhler A."/>
            <person name="Martin W.F."/>
        </authorList>
    </citation>
    <scope>NUCLEOTIDE SEQUENCE [LARGE SCALE GENOMIC DNA]</scope>
    <source>
        <strain evidence="11 12">PCC 7110</strain>
    </source>
</reference>
<dbReference type="GO" id="GO:0004252">
    <property type="term" value="F:serine-type endopeptidase activity"/>
    <property type="evidence" value="ECO:0007669"/>
    <property type="project" value="UniProtKB-UniRule"/>
</dbReference>
<keyword evidence="2 5" id="KW-0645">Protease</keyword>
<feature type="domain" description="Peptidase C-terminal archaeal/bacterial" evidence="8">
    <location>
        <begin position="319"/>
        <end position="383"/>
    </location>
</feature>
<dbReference type="InterPro" id="IPR050131">
    <property type="entry name" value="Peptidase_S8_subtilisin-like"/>
</dbReference>
<dbReference type="Proteomes" id="UP000076925">
    <property type="component" value="Unassembled WGS sequence"/>
</dbReference>
<organism evidence="11 12">
    <name type="scientific">Scytonema hofmannii PCC 7110</name>
    <dbReference type="NCBI Taxonomy" id="128403"/>
    <lineage>
        <taxon>Bacteria</taxon>
        <taxon>Bacillati</taxon>
        <taxon>Cyanobacteriota</taxon>
        <taxon>Cyanophyceae</taxon>
        <taxon>Nostocales</taxon>
        <taxon>Scytonemataceae</taxon>
        <taxon>Scytonema</taxon>
    </lineage>
</organism>
<dbReference type="InterPro" id="IPR015500">
    <property type="entry name" value="Peptidase_S8_subtilisin-rel"/>
</dbReference>
<feature type="compositionally biased region" description="Acidic residues" evidence="6">
    <location>
        <begin position="487"/>
        <end position="496"/>
    </location>
</feature>
<dbReference type="PRINTS" id="PR00723">
    <property type="entry name" value="SUBTILISIN"/>
</dbReference>
<accession>A0A139WZN6</accession>
<dbReference type="Gene3D" id="2.60.40.10">
    <property type="entry name" value="Immunoglobulins"/>
    <property type="match status" value="1"/>
</dbReference>
<evidence type="ECO:0000259" key="9">
    <source>
        <dbReference type="Pfam" id="PF07705"/>
    </source>
</evidence>
<dbReference type="Pfam" id="PF04151">
    <property type="entry name" value="PPC"/>
    <property type="match status" value="1"/>
</dbReference>
<dbReference type="InterPro" id="IPR000209">
    <property type="entry name" value="Peptidase_S8/S53_dom"/>
</dbReference>
<keyword evidence="4 5" id="KW-0720">Serine protease</keyword>
<evidence type="ECO:0000256" key="4">
    <source>
        <dbReference type="ARBA" id="ARBA00022825"/>
    </source>
</evidence>
<dbReference type="AlphaFoldDB" id="A0A139WZN6"/>
<dbReference type="PROSITE" id="PS00138">
    <property type="entry name" value="SUBTILASE_SER"/>
    <property type="match status" value="1"/>
</dbReference>
<dbReference type="GO" id="GO:0006508">
    <property type="term" value="P:proteolysis"/>
    <property type="evidence" value="ECO:0007669"/>
    <property type="project" value="UniProtKB-KW"/>
</dbReference>
<dbReference type="InterPro" id="IPR025193">
    <property type="entry name" value="DUF4114"/>
</dbReference>
<dbReference type="Gene3D" id="3.40.50.200">
    <property type="entry name" value="Peptidase S8/S53 domain"/>
    <property type="match status" value="1"/>
</dbReference>
<dbReference type="PROSITE" id="PS00137">
    <property type="entry name" value="SUBTILASE_HIS"/>
    <property type="match status" value="1"/>
</dbReference>
<sequence length="1080" mass="117087">MLDASDLSGGSFDANAMGSVLPGLDASGLPSVTAYGLTNSLQSNPRPLSVSSLPTLDSPVSSFSTGVFTVGETGEVSFDYLVDGGKYQGELAIFSLQGIERYGIGSKLFVQEAALRASTNSDLGHIVISDRTEGARFDGSPSERNFNAGQYQGVKKFSMRTGEQFGIMLVSNGTVQDVLRNPDNAKNRPMFSMPEVNLDSTVQMAQVVNVVADGNSFAFEDLWLNQNSDRDYNDMVFQIQGAKAQVAPLKDLINPDRDWRSSQQGQQLEEYAAKSLEEYEQSIVDPQDLAGNTIDKARKVSVSSRGKLYRGWVGTIDTNDFYSFSLGTRNEFKLSLDGLTSDANVELLDINGNVIQSSKNVGTATESINTTLESGAYRIRVNSSGNIGTAFNLNVSVTPLIQVAGVTITTTGSEETGEIATAESLPLIEVINSNNPGDNSFSSDPRFTGIDGQLNNGTRLSTVIIDTGINLQHPFFGNRIANSFDFADDDPDATDDSGDRGHGTNVTSIAAGSGTYNTSSKDTVTYRGVAPNANIIHLKVFEQNLDTFSFGDVEQALQWVVENAERFNIMSVNMSLGDGSNYNTLQSRDFNEKIAEQTRKKGISDELEALARKNVIVVSASGNNFFSFGSAQGVTYPSADPNSLSIGAVYDANVGSQSYVSGAIANTTNVDRITPFSQRHETLTTVFGPGAIITGAGMENNDLNTSNTFNDNFLSRMSGTSQAAPHVAGMVVLAQELALQELGRILTPAEFRQLLRDTSDPIFDGDENNNGQVDIGDEDDNVINTQRTYRRVNMLALANAILDLKPPSDRQIDLTAKSFDVVGEKFNTGDNFSVAFDIENLGSDKSYPFDVNFYLSSDATISEQDTLLGNFRINNLNRNSNTGIITQNLTLPSPDNPAWNSFGSGNAYIGMIIDGLNEVGETNEGNNRNRGVSIDKDTIQINQRGKLKVTFNRIQGDFDDFPFGSSDFYGEVYFPGDTSPRKTPQIDNNDDIYPNWQLDSNVSGVKTLITISALDNDPVVQDALIILLNLIYNLFSGEITFIDEINEYVIGKGGNQIYVPLNDDDGRGGIWFTVDFEPQA</sequence>
<dbReference type="PROSITE" id="PS51892">
    <property type="entry name" value="SUBTILASE"/>
    <property type="match status" value="1"/>
</dbReference>
<dbReference type="PANTHER" id="PTHR43806:SF11">
    <property type="entry name" value="CEREVISIN-RELATED"/>
    <property type="match status" value="1"/>
</dbReference>
<dbReference type="SUPFAM" id="SSF52743">
    <property type="entry name" value="Subtilisin-like"/>
    <property type="match status" value="1"/>
</dbReference>